<accession>A0A5J6WTL9</accession>
<keyword evidence="3" id="KW-0067">ATP-binding</keyword>
<gene>
    <name evidence="7" type="ORF">FE240_01630</name>
</gene>
<dbReference type="SMART" id="SM00885">
    <property type="entry name" value="D5_N"/>
    <property type="match status" value="1"/>
</dbReference>
<dbReference type="InterPro" id="IPR051620">
    <property type="entry name" value="ORF904-like_C"/>
</dbReference>
<dbReference type="InterPro" id="IPR006171">
    <property type="entry name" value="TOPRIM_dom"/>
</dbReference>
<dbReference type="AlphaFoldDB" id="A0A5J6WTL9"/>
<feature type="coiled-coil region" evidence="4">
    <location>
        <begin position="99"/>
        <end position="129"/>
    </location>
</feature>
<dbReference type="SUPFAM" id="SSF52540">
    <property type="entry name" value="P-loop containing nucleoside triphosphate hydrolases"/>
    <property type="match status" value="1"/>
</dbReference>
<evidence type="ECO:0000259" key="6">
    <source>
        <dbReference type="PROSITE" id="PS51206"/>
    </source>
</evidence>
<dbReference type="InterPro" id="IPR014818">
    <property type="entry name" value="Phage/plasmid_primase_P4_C"/>
</dbReference>
<dbReference type="CDD" id="cd01029">
    <property type="entry name" value="TOPRIM_primases"/>
    <property type="match status" value="1"/>
</dbReference>
<sequence>MSQATFVSDVAAAACGHWPELLANLGVTVPPRKQHGPCPACGGKDRFRLDDKGGRGTWICSQCGAGDGLDLIRRVTGKLPKDAAELVAGVLGFSHVVISDADREQLQQQQRAQADAEQQQQQIKRQKAARRAADILRDCKPGQSPYLAHKHLSWPSGLLNSTLIRVGEEAFPAGSLVVPLYNETGELVNVQLIRHDGVRHYLAGGQKQAACHRISGSALVAVCEGYATGLSVHLATGATVYCAMDAGNLLAIARVVRGVDDPLQPCRLLVAADNDANTPGNPGKTKAEQAAVAVGAVVALPPTVGDWNDYHQAHGLPAVRDEIMRQIEASNDQQEQGASQKEGPRAEAAKKEPKAAEVITLRPGLSNQGVEIGKMAPSQRAELLRERLGEVAVNIVAATVYRYTGSLWEHVSDAIQRREMAAIYADHGVPFSSKMLSGVVDTMKEMIPLMAVPRDDLIGFANGVYDMAVRAFRPHSPADGLLSHNGLTYGEPLPGETLETSAPYFSKWLAHAAESDVAKMERIKAALFMVLANRYDWQLFLEVTGEGGSGKSVMANLCELLVGSRNVGSSSMKRLESDFGLESVWDKRLILLPDQPKYIGDGATLKAITGGDEVSINQKGKPMFSAKVRAVVLATNNEPMVITERNGGMSRRRVIFTFNNVVAEADKDPQLGEKIAAELPVIIRHLLDRFADPLVAKELLLEQRNSTDAIAVKRATDPLFDLCAMVEFIAAPNGLRMGGKTDVIRNPRRYFYHAYLAYMEYHGLERPHSVNAVSRSLKQMAKELGSEYKTRRSDGVITNIVLTDEVEEFMPKPVMFTP</sequence>
<dbReference type="SUPFAM" id="SSF57783">
    <property type="entry name" value="Zinc beta-ribbon"/>
    <property type="match status" value="1"/>
</dbReference>
<dbReference type="InterPro" id="IPR036390">
    <property type="entry name" value="WH_DNA-bd_sf"/>
</dbReference>
<feature type="compositionally biased region" description="Polar residues" evidence="5">
    <location>
        <begin position="329"/>
        <end position="339"/>
    </location>
</feature>
<keyword evidence="8" id="KW-1185">Reference proteome</keyword>
<feature type="domain" description="SF3 helicase" evidence="6">
    <location>
        <begin position="518"/>
        <end position="671"/>
    </location>
</feature>
<keyword evidence="4" id="KW-0175">Coiled coil</keyword>
<dbReference type="GO" id="GO:0004386">
    <property type="term" value="F:helicase activity"/>
    <property type="evidence" value="ECO:0007669"/>
    <property type="project" value="InterPro"/>
</dbReference>
<keyword evidence="1" id="KW-0547">Nucleotide-binding</keyword>
<dbReference type="Proteomes" id="UP000594034">
    <property type="component" value="Chromosome"/>
</dbReference>
<evidence type="ECO:0000256" key="4">
    <source>
        <dbReference type="SAM" id="Coils"/>
    </source>
</evidence>
<dbReference type="InterPro" id="IPR045455">
    <property type="entry name" value="NrS-1_pol-like_helicase"/>
</dbReference>
<dbReference type="InterPro" id="IPR027417">
    <property type="entry name" value="P-loop_NTPase"/>
</dbReference>
<evidence type="ECO:0000313" key="7">
    <source>
        <dbReference type="EMBL" id="QFI53521.1"/>
    </source>
</evidence>
<dbReference type="PROSITE" id="PS51206">
    <property type="entry name" value="SF3_HELICASE_1"/>
    <property type="match status" value="1"/>
</dbReference>
<dbReference type="GO" id="GO:0016787">
    <property type="term" value="F:hydrolase activity"/>
    <property type="evidence" value="ECO:0007669"/>
    <property type="project" value="UniProtKB-KW"/>
</dbReference>
<evidence type="ECO:0000256" key="1">
    <source>
        <dbReference type="ARBA" id="ARBA00022741"/>
    </source>
</evidence>
<dbReference type="PANTHER" id="PTHR35372">
    <property type="entry name" value="ATP BINDING PROTEIN-RELATED"/>
    <property type="match status" value="1"/>
</dbReference>
<dbReference type="InterPro" id="IPR034154">
    <property type="entry name" value="TOPRIM_DnaG/twinkle"/>
</dbReference>
<evidence type="ECO:0000256" key="3">
    <source>
        <dbReference type="ARBA" id="ARBA00022840"/>
    </source>
</evidence>
<dbReference type="Gene3D" id="3.40.50.300">
    <property type="entry name" value="P-loop containing nucleotide triphosphate hydrolases"/>
    <property type="match status" value="1"/>
</dbReference>
<proteinExistence type="predicted"/>
<dbReference type="EMBL" id="CP040449">
    <property type="protein sequence ID" value="QFI53521.1"/>
    <property type="molecule type" value="Genomic_DNA"/>
</dbReference>
<dbReference type="SMART" id="SM00778">
    <property type="entry name" value="Prim_Zn_Ribbon"/>
    <property type="match status" value="1"/>
</dbReference>
<dbReference type="GO" id="GO:0008270">
    <property type="term" value="F:zinc ion binding"/>
    <property type="evidence" value="ECO:0007669"/>
    <property type="project" value="InterPro"/>
</dbReference>
<name>A0A5J6WTL9_9GAMM</name>
<dbReference type="InterPro" id="IPR036388">
    <property type="entry name" value="WH-like_DNA-bd_sf"/>
</dbReference>
<dbReference type="Pfam" id="PF08706">
    <property type="entry name" value="D5_N"/>
    <property type="match status" value="1"/>
</dbReference>
<dbReference type="Pfam" id="PF08273">
    <property type="entry name" value="Zn_Ribbon_Prim"/>
    <property type="match status" value="1"/>
</dbReference>
<dbReference type="InterPro" id="IPR014015">
    <property type="entry name" value="Helicase_SF3_DNA-vir"/>
</dbReference>
<keyword evidence="2" id="KW-0378">Hydrolase</keyword>
<evidence type="ECO:0000313" key="8">
    <source>
        <dbReference type="Proteomes" id="UP000594034"/>
    </source>
</evidence>
<evidence type="ECO:0000256" key="5">
    <source>
        <dbReference type="SAM" id="MobiDB-lite"/>
    </source>
</evidence>
<dbReference type="Gene3D" id="1.10.10.10">
    <property type="entry name" value="Winged helix-like DNA-binding domain superfamily/Winged helix DNA-binding domain"/>
    <property type="match status" value="1"/>
</dbReference>
<dbReference type="GO" id="GO:0005524">
    <property type="term" value="F:ATP binding"/>
    <property type="evidence" value="ECO:0007669"/>
    <property type="project" value="UniProtKB-KW"/>
</dbReference>
<protein>
    <submittedName>
        <fullName evidence="7">DNA primase</fullName>
    </submittedName>
</protein>
<dbReference type="InterPro" id="IPR013237">
    <property type="entry name" value="Phage_T7_Gp4_N"/>
</dbReference>
<reference evidence="7 8" key="1">
    <citation type="submission" date="2019-05" db="EMBL/GenBank/DDBJ databases">
        <title>OXA-830, a novel chromosomally encoded expanded-spectrum class D beta-lactamase in Aeromonas simiae.</title>
        <authorList>
            <person name="Zhou W."/>
            <person name="Chen Q."/>
        </authorList>
    </citation>
    <scope>NUCLEOTIDE SEQUENCE [LARGE SCALE GENOMIC DNA]</scope>
    <source>
        <strain evidence="7 8">A6</strain>
    </source>
</reference>
<dbReference type="Pfam" id="PF13362">
    <property type="entry name" value="Toprim_3"/>
    <property type="match status" value="1"/>
</dbReference>
<dbReference type="Pfam" id="PF19263">
    <property type="entry name" value="DUF5906"/>
    <property type="match status" value="1"/>
</dbReference>
<dbReference type="SUPFAM" id="SSF46785">
    <property type="entry name" value="Winged helix' DNA-binding domain"/>
    <property type="match status" value="1"/>
</dbReference>
<dbReference type="KEGG" id="asim:FE240_01630"/>
<evidence type="ECO:0000256" key="2">
    <source>
        <dbReference type="ARBA" id="ARBA00022801"/>
    </source>
</evidence>
<dbReference type="RefSeq" id="WP_193003120.1">
    <property type="nucleotide sequence ID" value="NZ_CP040449.1"/>
</dbReference>
<feature type="compositionally biased region" description="Basic and acidic residues" evidence="5">
    <location>
        <begin position="342"/>
        <end position="355"/>
    </location>
</feature>
<feature type="region of interest" description="Disordered" evidence="5">
    <location>
        <begin position="329"/>
        <end position="355"/>
    </location>
</feature>
<dbReference type="PANTHER" id="PTHR35372:SF2">
    <property type="entry name" value="SF3 HELICASE DOMAIN-CONTAINING PROTEIN"/>
    <property type="match status" value="1"/>
</dbReference>
<organism evidence="7 8">
    <name type="scientific">Aeromonas simiae</name>
    <dbReference type="NCBI Taxonomy" id="218936"/>
    <lineage>
        <taxon>Bacteria</taxon>
        <taxon>Pseudomonadati</taxon>
        <taxon>Pseudomonadota</taxon>
        <taxon>Gammaproteobacteria</taxon>
        <taxon>Aeromonadales</taxon>
        <taxon>Aeromonadaceae</taxon>
        <taxon>Aeromonas</taxon>
    </lineage>
</organism>